<dbReference type="AlphaFoldDB" id="A0A8J7MCG1"/>
<dbReference type="GO" id="GO:0046872">
    <property type="term" value="F:metal ion binding"/>
    <property type="evidence" value="ECO:0007669"/>
    <property type="project" value="UniProtKB-KW"/>
</dbReference>
<dbReference type="InterPro" id="IPR012292">
    <property type="entry name" value="Globin/Proto"/>
</dbReference>
<dbReference type="PROSITE" id="PS01213">
    <property type="entry name" value="GLOBIN_FAM_2"/>
    <property type="match status" value="1"/>
</dbReference>
<evidence type="ECO:0000256" key="4">
    <source>
        <dbReference type="ARBA" id="ARBA00022723"/>
    </source>
</evidence>
<dbReference type="Proteomes" id="UP000624703">
    <property type="component" value="Unassembled WGS sequence"/>
</dbReference>
<evidence type="ECO:0000256" key="2">
    <source>
        <dbReference type="ARBA" id="ARBA00022448"/>
    </source>
</evidence>
<keyword evidence="3" id="KW-0349">Heme</keyword>
<dbReference type="GO" id="GO:0019825">
    <property type="term" value="F:oxygen binding"/>
    <property type="evidence" value="ECO:0007669"/>
    <property type="project" value="InterPro"/>
</dbReference>
<evidence type="ECO:0000313" key="7">
    <source>
        <dbReference type="EMBL" id="MBK1791124.1"/>
    </source>
</evidence>
<reference evidence="7" key="1">
    <citation type="submission" date="2021-01" db="EMBL/GenBank/DDBJ databases">
        <title>Modified the classification status of verrucomicrobia.</title>
        <authorList>
            <person name="Feng X."/>
        </authorList>
    </citation>
    <scope>NUCLEOTIDE SEQUENCE</scope>
    <source>
        <strain evidence="7">_KCTC 22039</strain>
    </source>
</reference>
<dbReference type="InterPro" id="IPR009050">
    <property type="entry name" value="Globin-like_sf"/>
</dbReference>
<keyword evidence="2" id="KW-0813">Transport</keyword>
<dbReference type="PANTHER" id="PTHR47366:SF1">
    <property type="entry name" value="TWO-ON-TWO HEMOGLOBIN-3"/>
    <property type="match status" value="1"/>
</dbReference>
<keyword evidence="5" id="KW-0408">Iron</keyword>
<keyword evidence="8" id="KW-1185">Reference proteome</keyword>
<organism evidence="7 8">
    <name type="scientific">Persicirhabdus sediminis</name>
    <dbReference type="NCBI Taxonomy" id="454144"/>
    <lineage>
        <taxon>Bacteria</taxon>
        <taxon>Pseudomonadati</taxon>
        <taxon>Verrucomicrobiota</taxon>
        <taxon>Verrucomicrobiia</taxon>
        <taxon>Verrucomicrobiales</taxon>
        <taxon>Verrucomicrobiaceae</taxon>
        <taxon>Persicirhabdus</taxon>
    </lineage>
</organism>
<dbReference type="Pfam" id="PF01152">
    <property type="entry name" value="Bac_globin"/>
    <property type="match status" value="1"/>
</dbReference>
<comment type="caution">
    <text evidence="7">The sequence shown here is derived from an EMBL/GenBank/DDBJ whole genome shotgun (WGS) entry which is preliminary data.</text>
</comment>
<dbReference type="GO" id="GO:0020037">
    <property type="term" value="F:heme binding"/>
    <property type="evidence" value="ECO:0007669"/>
    <property type="project" value="InterPro"/>
</dbReference>
<dbReference type="Gene3D" id="1.10.490.10">
    <property type="entry name" value="Globins"/>
    <property type="match status" value="1"/>
</dbReference>
<name>A0A8J7MCG1_9BACT</name>
<evidence type="ECO:0000313" key="8">
    <source>
        <dbReference type="Proteomes" id="UP000624703"/>
    </source>
</evidence>
<dbReference type="InterPro" id="IPR019795">
    <property type="entry name" value="Globin_bac-like_CS"/>
</dbReference>
<proteinExistence type="inferred from homology"/>
<dbReference type="SUPFAM" id="SSF46458">
    <property type="entry name" value="Globin-like"/>
    <property type="match status" value="1"/>
</dbReference>
<comment type="similarity">
    <text evidence="6">Belongs to the truncated hemoglobin family. Group II subfamily.</text>
</comment>
<comment type="cofactor">
    <cofactor evidence="1">
        <name>heme</name>
        <dbReference type="ChEBI" id="CHEBI:30413"/>
    </cofactor>
</comment>
<dbReference type="PANTHER" id="PTHR47366">
    <property type="entry name" value="TWO-ON-TWO HEMOGLOBIN-3"/>
    <property type="match status" value="1"/>
</dbReference>
<dbReference type="GO" id="GO:0005344">
    <property type="term" value="F:oxygen carrier activity"/>
    <property type="evidence" value="ECO:0007669"/>
    <property type="project" value="InterPro"/>
</dbReference>
<evidence type="ECO:0000256" key="3">
    <source>
        <dbReference type="ARBA" id="ARBA00022617"/>
    </source>
</evidence>
<dbReference type="InterPro" id="IPR044203">
    <property type="entry name" value="GlbO/GLB3-like"/>
</dbReference>
<gene>
    <name evidence="7" type="ORF">JIN82_08165</name>
</gene>
<accession>A0A8J7MCG1</accession>
<sequence length="120" mass="14306">MYEDLGEEKLRELVSAFYSRIKTDQIIGKMYPDDDWEGSEERLLGFLIMRFGGPKDYLEQRGAPRLRMRHAPFKIGQLEANHWVKIMDEAMEEVELREFHKLALREFFTQVANFMKNCPM</sequence>
<keyword evidence="4" id="KW-0479">Metal-binding</keyword>
<dbReference type="EMBL" id="JAENIM010000039">
    <property type="protein sequence ID" value="MBK1791124.1"/>
    <property type="molecule type" value="Genomic_DNA"/>
</dbReference>
<protein>
    <submittedName>
        <fullName evidence="7">Globin</fullName>
    </submittedName>
</protein>
<evidence type="ECO:0000256" key="5">
    <source>
        <dbReference type="ARBA" id="ARBA00023004"/>
    </source>
</evidence>
<evidence type="ECO:0000256" key="6">
    <source>
        <dbReference type="ARBA" id="ARBA00034496"/>
    </source>
</evidence>
<dbReference type="InterPro" id="IPR001486">
    <property type="entry name" value="Hemoglobin_trunc"/>
</dbReference>
<evidence type="ECO:0000256" key="1">
    <source>
        <dbReference type="ARBA" id="ARBA00001971"/>
    </source>
</evidence>